<dbReference type="AlphaFoldDB" id="A0A1Y1S5Z0"/>
<comment type="caution">
    <text evidence="2">The sequence shown here is derived from an EMBL/GenBank/DDBJ whole genome shotgun (WGS) entry which is preliminary data.</text>
</comment>
<dbReference type="EMBL" id="LWDP01000066">
    <property type="protein sequence ID" value="ORD93578.1"/>
    <property type="molecule type" value="Genomic_DNA"/>
</dbReference>
<protein>
    <submittedName>
        <fullName evidence="2">Uncharacterized protein</fullName>
    </submittedName>
</protein>
<dbReference type="OrthoDB" id="2196283at2759"/>
<gene>
    <name evidence="2" type="ORF">ECANGB1_1985</name>
</gene>
<name>A0A1Y1S5Z0_9MICR</name>
<accession>A0A1Y1S5Z0</accession>
<feature type="coiled-coil region" evidence="1">
    <location>
        <begin position="120"/>
        <end position="169"/>
    </location>
</feature>
<keyword evidence="1" id="KW-0175">Coiled coil</keyword>
<evidence type="ECO:0000313" key="3">
    <source>
        <dbReference type="Proteomes" id="UP000192639"/>
    </source>
</evidence>
<sequence length="369" mass="43185">MLAEYKKEIMDDFVEKLNELYNTYIAPYATKSETFVASSNIENNTNIGDAFDRTVSYPNLLESADSYAQAEMQRLVTNNEMIRPTRARIPRNVELYAKKRKLEFDAIKTKKLKENDGIKYYENEERFERLMDRLERLEEENRKLCDLIKQNETEKKERMREEMKTIAKNVVHKSFIAIKEQQKLRLKETNKVPDVVQPVVEIKKQPVAPEIKENIENIQVLQEKKQIKAPQYFKANKNVINLVEKQQPVRKEQPAVRKPSLNIDKMKPIDLYKKSIDASVVNVDSIDTDALNYEPKTAIRKFANENELDKQAVTAKFARSRNLNEFVKTQDPTKIRRHFGNQSGINVKGLFRNKIADISNNSPNRFVRK</sequence>
<evidence type="ECO:0000313" key="2">
    <source>
        <dbReference type="EMBL" id="ORD93578.1"/>
    </source>
</evidence>
<dbReference type="VEuPathDB" id="MicrosporidiaDB:ECANGB1_1985"/>
<keyword evidence="3" id="KW-1185">Reference proteome</keyword>
<dbReference type="Proteomes" id="UP000192639">
    <property type="component" value="Unassembled WGS sequence"/>
</dbReference>
<reference evidence="2 3" key="1">
    <citation type="journal article" date="2017" name="Environ. Microbiol.">
        <title>Decay of the glycolytic pathway and adaptation to intranuclear parasitism within Enterocytozoonidae microsporidia.</title>
        <authorList>
            <person name="Wiredu Boakye D."/>
            <person name="Jaroenlak P."/>
            <person name="Prachumwat A."/>
            <person name="Williams T.A."/>
            <person name="Bateman K.S."/>
            <person name="Itsathitphaisarn O."/>
            <person name="Sritunyalucksana K."/>
            <person name="Paszkiewicz K.H."/>
            <person name="Moore K.A."/>
            <person name="Stentiford G.D."/>
            <person name="Williams B.A."/>
        </authorList>
    </citation>
    <scope>NUCLEOTIDE SEQUENCE [LARGE SCALE GENOMIC DNA]</scope>
    <source>
        <strain evidence="2 3">GB1</strain>
    </source>
</reference>
<evidence type="ECO:0000256" key="1">
    <source>
        <dbReference type="SAM" id="Coils"/>
    </source>
</evidence>
<organism evidence="2 3">
    <name type="scientific">Enterospora canceri</name>
    <dbReference type="NCBI Taxonomy" id="1081671"/>
    <lineage>
        <taxon>Eukaryota</taxon>
        <taxon>Fungi</taxon>
        <taxon>Fungi incertae sedis</taxon>
        <taxon>Microsporidia</taxon>
        <taxon>Enterocytozoonidae</taxon>
        <taxon>Enterospora</taxon>
    </lineage>
</organism>
<proteinExistence type="predicted"/>